<protein>
    <submittedName>
        <fullName evidence="2">Uncharacterized protein</fullName>
    </submittedName>
</protein>
<keyword evidence="2" id="KW-0614">Plasmid</keyword>
<geneLocation type="plasmid" evidence="2 3">
    <name>unnamed1</name>
</geneLocation>
<dbReference type="EMBL" id="CP118109">
    <property type="protein sequence ID" value="WDI05075.1"/>
    <property type="molecule type" value="Genomic_DNA"/>
</dbReference>
<keyword evidence="1" id="KW-0812">Transmembrane</keyword>
<feature type="transmembrane region" description="Helical" evidence="1">
    <location>
        <begin position="31"/>
        <end position="49"/>
    </location>
</feature>
<sequence length="54" mass="6303">MDHIMLAVNILILSLSAHFYGDSRKRNLKIQWVFLAFTIVYLLLVAARLKEIWG</sequence>
<keyword evidence="1" id="KW-1133">Transmembrane helix</keyword>
<evidence type="ECO:0000256" key="1">
    <source>
        <dbReference type="SAM" id="Phobius"/>
    </source>
</evidence>
<keyword evidence="3" id="KW-1185">Reference proteome</keyword>
<organism evidence="2 3">
    <name type="scientific">Paenibacillus urinalis</name>
    <dbReference type="NCBI Taxonomy" id="521520"/>
    <lineage>
        <taxon>Bacteria</taxon>
        <taxon>Bacillati</taxon>
        <taxon>Bacillota</taxon>
        <taxon>Bacilli</taxon>
        <taxon>Bacillales</taxon>
        <taxon>Paenibacillaceae</taxon>
        <taxon>Paenibacillus</taxon>
    </lineage>
</organism>
<keyword evidence="1" id="KW-0472">Membrane</keyword>
<reference evidence="2 3" key="1">
    <citation type="submission" date="2023-02" db="EMBL/GenBank/DDBJ databases">
        <title>Pathogen: clinical or host-associated sample.</title>
        <authorList>
            <person name="Hergert J."/>
            <person name="Casey R."/>
            <person name="Wagner J."/>
            <person name="Young E.L."/>
            <person name="Oakeson K.F."/>
        </authorList>
    </citation>
    <scope>NUCLEOTIDE SEQUENCE [LARGE SCALE GENOMIC DNA]</scope>
    <source>
        <strain evidence="2 3">2022CK-00829</strain>
        <plasmid evidence="2 3">unnamed1</plasmid>
    </source>
</reference>
<name>A0ABY7XH33_9BACL</name>
<accession>A0ABY7XH33</accession>
<evidence type="ECO:0000313" key="3">
    <source>
        <dbReference type="Proteomes" id="UP001221519"/>
    </source>
</evidence>
<dbReference type="Proteomes" id="UP001221519">
    <property type="component" value="Plasmid unnamed1"/>
</dbReference>
<gene>
    <name evidence="2" type="ORF">PUW25_26255</name>
</gene>
<dbReference type="RefSeq" id="WP_193746087.1">
    <property type="nucleotide sequence ID" value="NZ_CP118109.1"/>
</dbReference>
<evidence type="ECO:0000313" key="2">
    <source>
        <dbReference type="EMBL" id="WDI05075.1"/>
    </source>
</evidence>
<proteinExistence type="predicted"/>